<comment type="subcellular location">
    <subcellularLocation>
        <location evidence="1">Membrane</location>
        <topology evidence="1">Single-pass membrane protein</topology>
    </subcellularLocation>
</comment>
<dbReference type="Pfam" id="PF13927">
    <property type="entry name" value="Ig_3"/>
    <property type="match status" value="1"/>
</dbReference>
<evidence type="ECO:0000259" key="6">
    <source>
        <dbReference type="PROSITE" id="PS50835"/>
    </source>
</evidence>
<dbReference type="InterPro" id="IPR013162">
    <property type="entry name" value="CD80_C2-set"/>
</dbReference>
<dbReference type="PANTHER" id="PTHR23278">
    <property type="entry name" value="SIDESTEP PROTEIN"/>
    <property type="match status" value="1"/>
</dbReference>
<evidence type="ECO:0000313" key="8">
    <source>
        <dbReference type="RefSeq" id="XP_015585220.1"/>
    </source>
</evidence>
<keyword evidence="5" id="KW-0732">Signal</keyword>
<feature type="signal peptide" evidence="5">
    <location>
        <begin position="1"/>
        <end position="17"/>
    </location>
</feature>
<sequence length="824" mass="90082">MWSVLLLLGLSTEVAYAASTTPVPTVKLVDVQNITAVEGKVVELPCDIKPTGYDTLYMAFWFKDDNGIPFYAIDSRGKPLTKAAHVPIAGGFGTRAYFRTTIQHPAVLVLEDIRRHDAASYRCRVDFKLAQSRSYRYNLAVIVPPEEPTILDRMGHVLNGTAGPYKENDELLLTCRVIGGKPEPKVRWLINGKIRDEESEHTAGDVIENKLILPSTTRAEHNSVFTCQALNTDLVEPKETSLVLDLNLKPLTVNINTPADKGGLLADKRYNVTCETTGSQPPAVITWYKGKRQLKHVQLQEQKADNRTVSLMNFAPGVEDAGKNVTCRAENPNVTGFYLETSWTINVVYPPIVSLRLGSTLNAQDIKEGDDVYFECHIKANPPWSKLTWIHNHEILTHNTSARIIWSNQSLVLQSVTRSSAGSYVCAATNSLGETKSEPLPFRVKYAPVCTEDRIVVIGASRGESVDVPCKVDADPPAHSFRWKFNNSGETLEVATGRYSIEASGVSILNITPATELDYGTLSCWAENSIGSQFRPCVFQLVTAGKPFPVRNCTLANQTYTSVEVRCVPGYDGGLPQSFILEVYHGDLDLPNIRPLYNVTAKEEPVFALSGLEASVDAGVHVAVYAANAKGRSAPVIMSEVTFRDAEKRTGQDAGIVLSPVIGVVVGALVTLVLIVLVVVVRARRERVSKPRHEKPAELSELPTQQYPIQNSQQTMETDPDVIPNKFEGNLVEVSPPSYPGGYPPGHWVTPGPTPSIDELCHKFSGRPTELRLPSRSSIPTLPTVGMTGVVVGAGQGVIVAGECLDGEAIKRRLMANRLPESCV</sequence>
<dbReference type="Pfam" id="PF08205">
    <property type="entry name" value="C2-set_2"/>
    <property type="match status" value="1"/>
</dbReference>
<reference evidence="8 9" key="1">
    <citation type="submission" date="2025-04" db="UniProtKB">
        <authorList>
            <consortium name="RefSeq"/>
        </authorList>
    </citation>
    <scope>IDENTIFICATION</scope>
</reference>
<dbReference type="GeneID" id="107262974"/>
<organism evidence="7 8">
    <name type="scientific">Cephus cinctus</name>
    <name type="common">Wheat stem sawfly</name>
    <dbReference type="NCBI Taxonomy" id="211228"/>
    <lineage>
        <taxon>Eukaryota</taxon>
        <taxon>Metazoa</taxon>
        <taxon>Ecdysozoa</taxon>
        <taxon>Arthropoda</taxon>
        <taxon>Hexapoda</taxon>
        <taxon>Insecta</taxon>
        <taxon>Pterygota</taxon>
        <taxon>Neoptera</taxon>
        <taxon>Endopterygota</taxon>
        <taxon>Hymenoptera</taxon>
        <taxon>Cephoidea</taxon>
        <taxon>Cephidae</taxon>
        <taxon>Cephus</taxon>
    </lineage>
</organism>
<dbReference type="KEGG" id="ccin:107262974"/>
<dbReference type="InterPro" id="IPR013783">
    <property type="entry name" value="Ig-like_fold"/>
</dbReference>
<keyword evidence="7" id="KW-1185">Reference proteome</keyword>
<dbReference type="AlphaFoldDB" id="A0AAJ7FCM6"/>
<evidence type="ECO:0000256" key="4">
    <source>
        <dbReference type="SAM" id="Phobius"/>
    </source>
</evidence>
<feature type="domain" description="Ig-like" evidence="6">
    <location>
        <begin position="350"/>
        <end position="441"/>
    </location>
</feature>
<evidence type="ECO:0000256" key="5">
    <source>
        <dbReference type="SAM" id="SignalP"/>
    </source>
</evidence>
<keyword evidence="4" id="KW-0812">Transmembrane</keyword>
<dbReference type="Proteomes" id="UP000694920">
    <property type="component" value="Unplaced"/>
</dbReference>
<feature type="domain" description="Ig-like" evidence="6">
    <location>
        <begin position="448"/>
        <end position="529"/>
    </location>
</feature>
<dbReference type="InterPro" id="IPR003598">
    <property type="entry name" value="Ig_sub2"/>
</dbReference>
<feature type="domain" description="Ig-like" evidence="6">
    <location>
        <begin position="250"/>
        <end position="344"/>
    </location>
</feature>
<dbReference type="InterPro" id="IPR036179">
    <property type="entry name" value="Ig-like_dom_sf"/>
</dbReference>
<dbReference type="RefSeq" id="XP_015585220.1">
    <property type="nucleotide sequence ID" value="XM_015729734.2"/>
</dbReference>
<dbReference type="GO" id="GO:0016020">
    <property type="term" value="C:membrane"/>
    <property type="evidence" value="ECO:0007669"/>
    <property type="project" value="UniProtKB-SubCell"/>
</dbReference>
<evidence type="ECO:0000313" key="9">
    <source>
        <dbReference type="RefSeq" id="XP_015585221.1"/>
    </source>
</evidence>
<dbReference type="SUPFAM" id="SSF48726">
    <property type="entry name" value="Immunoglobulin"/>
    <property type="match status" value="5"/>
</dbReference>
<evidence type="ECO:0000256" key="1">
    <source>
        <dbReference type="ARBA" id="ARBA00004167"/>
    </source>
</evidence>
<evidence type="ECO:0000313" key="7">
    <source>
        <dbReference type="Proteomes" id="UP000694920"/>
    </source>
</evidence>
<dbReference type="Gene3D" id="2.60.40.10">
    <property type="entry name" value="Immunoglobulins"/>
    <property type="match status" value="5"/>
</dbReference>
<name>A0AAJ7FCM6_CEPCN</name>
<dbReference type="Pfam" id="PF00047">
    <property type="entry name" value="ig"/>
    <property type="match status" value="1"/>
</dbReference>
<keyword evidence="3" id="KW-1015">Disulfide bond</keyword>
<dbReference type="Pfam" id="PF07679">
    <property type="entry name" value="I-set"/>
    <property type="match status" value="1"/>
</dbReference>
<dbReference type="CDD" id="cd00096">
    <property type="entry name" value="Ig"/>
    <property type="match status" value="1"/>
</dbReference>
<keyword evidence="4" id="KW-1133">Transmembrane helix</keyword>
<feature type="domain" description="Ig-like" evidence="6">
    <location>
        <begin position="148"/>
        <end position="243"/>
    </location>
</feature>
<dbReference type="InterPro" id="IPR003599">
    <property type="entry name" value="Ig_sub"/>
</dbReference>
<dbReference type="SMART" id="SM00409">
    <property type="entry name" value="IG"/>
    <property type="match status" value="4"/>
</dbReference>
<feature type="domain" description="Ig-like" evidence="6">
    <location>
        <begin position="24"/>
        <end position="140"/>
    </location>
</feature>
<evidence type="ECO:0000256" key="3">
    <source>
        <dbReference type="ARBA" id="ARBA00023157"/>
    </source>
</evidence>
<dbReference type="InterPro" id="IPR007110">
    <property type="entry name" value="Ig-like_dom"/>
</dbReference>
<dbReference type="PANTHER" id="PTHR23278:SF31">
    <property type="entry name" value="SIDESTEP II, ISOFORM A"/>
    <property type="match status" value="1"/>
</dbReference>
<dbReference type="InterPro" id="IPR013151">
    <property type="entry name" value="Immunoglobulin_dom"/>
</dbReference>
<dbReference type="InterPro" id="IPR013098">
    <property type="entry name" value="Ig_I-set"/>
</dbReference>
<gene>
    <name evidence="8 9" type="primary">LOC107262974</name>
</gene>
<feature type="transmembrane region" description="Helical" evidence="4">
    <location>
        <begin position="657"/>
        <end position="681"/>
    </location>
</feature>
<proteinExistence type="predicted"/>
<feature type="chain" id="PRO_5044708785" evidence="5">
    <location>
        <begin position="18"/>
        <end position="824"/>
    </location>
</feature>
<accession>A0AAJ7FCM6</accession>
<dbReference type="PROSITE" id="PS50835">
    <property type="entry name" value="IG_LIKE"/>
    <property type="match status" value="5"/>
</dbReference>
<keyword evidence="2 4" id="KW-0472">Membrane</keyword>
<dbReference type="RefSeq" id="XP_015585221.1">
    <property type="nucleotide sequence ID" value="XM_015729735.2"/>
</dbReference>
<protein>
    <submittedName>
        <fullName evidence="8 9">Nephrin isoform X1</fullName>
    </submittedName>
</protein>
<evidence type="ECO:0000256" key="2">
    <source>
        <dbReference type="ARBA" id="ARBA00023136"/>
    </source>
</evidence>
<dbReference type="SMART" id="SM00408">
    <property type="entry name" value="IGc2"/>
    <property type="match status" value="5"/>
</dbReference>